<proteinExistence type="predicted"/>
<evidence type="ECO:0000313" key="1">
    <source>
        <dbReference type="EMBL" id="SEW33087.1"/>
    </source>
</evidence>
<evidence type="ECO:0000313" key="2">
    <source>
        <dbReference type="Proteomes" id="UP000183275"/>
    </source>
</evidence>
<dbReference type="AlphaFoldDB" id="A0A1I0QZF0"/>
<dbReference type="EMBL" id="FOIS01000007">
    <property type="protein sequence ID" value="SEW33087.1"/>
    <property type="molecule type" value="Genomic_DNA"/>
</dbReference>
<keyword evidence="2" id="KW-1185">Reference proteome</keyword>
<organism evidence="1 2">
    <name type="scientific">Natrinema salifodinae</name>
    <dbReference type="NCBI Taxonomy" id="1202768"/>
    <lineage>
        <taxon>Archaea</taxon>
        <taxon>Methanobacteriati</taxon>
        <taxon>Methanobacteriota</taxon>
        <taxon>Stenosarchaea group</taxon>
        <taxon>Halobacteria</taxon>
        <taxon>Halobacteriales</taxon>
        <taxon>Natrialbaceae</taxon>
        <taxon>Natrinema</taxon>
    </lineage>
</organism>
<protein>
    <submittedName>
        <fullName evidence="1">Uncharacterized protein</fullName>
    </submittedName>
</protein>
<accession>A0A1I0QZF0</accession>
<reference evidence="2" key="1">
    <citation type="submission" date="2016-10" db="EMBL/GenBank/DDBJ databases">
        <authorList>
            <person name="Varghese N."/>
        </authorList>
    </citation>
    <scope>NUCLEOTIDE SEQUENCE [LARGE SCALE GENOMIC DNA]</scope>
    <source>
        <strain evidence="2">CGMCC 1.12284</strain>
    </source>
</reference>
<dbReference type="Proteomes" id="UP000183275">
    <property type="component" value="Unassembled WGS sequence"/>
</dbReference>
<sequence length="49" mass="5500">MSADGTEQEEAPYGRCILCDTPYETYTKSDGPNSWKVGKTCPNEECEHQ</sequence>
<gene>
    <name evidence="1" type="ORF">SAMN05216285_4201</name>
</gene>
<name>A0A1I0QZF0_9EURY</name>